<gene>
    <name evidence="1" type="ORF">F8566_12820</name>
</gene>
<dbReference type="RefSeq" id="WP_151560405.1">
    <property type="nucleotide sequence ID" value="NZ_WBMT01000005.1"/>
</dbReference>
<sequence length="426" mass="46042">MRSPRISAPSATSATSATSVSSARSAVSLAAAGCLLAGLVSCGSPDSGAKPAAEPAAADVKLPGKQVTLNVIDVAGNLQLTQQIFENYKAKNPKLVKNITYTKVTAPELAGKVKAQQDAGRLDIDLVLTGTDGLSAGLEQNLWVDLLGKYADKLPDVNSLYQPPAAKMQELAHGKGVVVTYYPSGPLIEYNPKTVPDPPKTAQELLAWAKAHPKKLMYARPANSGPGRTWLMGLPYILKDSNPKDPVNGWSKTWAYLKELDKYVEYYPTGTSQTMKELGEGSRDIILTTTGWDINPRVLQQVPKEMKTQSLKGFSWVTDAHYMVVPKGISGEKLGLLADIMKFALTPEQQAITYDKGYFYPGPAVNGVPVTMAPPASQQVIREFGRPEYEKLIADNPKVPPLEAKDMVAAFDKWDKEVGGQKVKKS</sequence>
<reference evidence="1 2" key="1">
    <citation type="submission" date="2019-09" db="EMBL/GenBank/DDBJ databases">
        <title>Actinomadura physcomitrii sp. nov., a novel actinomycete isolated from moss [Physcomitrium sphaericum (Ludw) Fuernr].</title>
        <authorList>
            <person name="Zhuang X."/>
            <person name="Liu C."/>
        </authorList>
    </citation>
    <scope>NUCLEOTIDE SEQUENCE [LARGE SCALE GENOMIC DNA]</scope>
    <source>
        <strain evidence="1 2">HMC1</strain>
    </source>
</reference>
<dbReference type="PANTHER" id="PTHR42779:SF1">
    <property type="entry name" value="PROTEIN YNJB"/>
    <property type="match status" value="1"/>
</dbReference>
<evidence type="ECO:0000313" key="1">
    <source>
        <dbReference type="EMBL" id="KAB2349636.1"/>
    </source>
</evidence>
<keyword evidence="2" id="KW-1185">Reference proteome</keyword>
<dbReference type="Proteomes" id="UP000468735">
    <property type="component" value="Unassembled WGS sequence"/>
</dbReference>
<dbReference type="InterPro" id="IPR006059">
    <property type="entry name" value="SBP"/>
</dbReference>
<dbReference type="EMBL" id="WBMT01000005">
    <property type="protein sequence ID" value="KAB2349636.1"/>
    <property type="molecule type" value="Genomic_DNA"/>
</dbReference>
<dbReference type="PANTHER" id="PTHR42779">
    <property type="entry name" value="PROTEIN YNJB"/>
    <property type="match status" value="1"/>
</dbReference>
<comment type="caution">
    <text evidence="1">The sequence shown here is derived from an EMBL/GenBank/DDBJ whole genome shotgun (WGS) entry which is preliminary data.</text>
</comment>
<proteinExistence type="predicted"/>
<dbReference type="SUPFAM" id="SSF53850">
    <property type="entry name" value="Periplasmic binding protein-like II"/>
    <property type="match status" value="1"/>
</dbReference>
<protein>
    <submittedName>
        <fullName evidence="1">Extracellular solute-binding protein</fullName>
    </submittedName>
</protein>
<dbReference type="AlphaFoldDB" id="A0A6H9YV44"/>
<organism evidence="1 2">
    <name type="scientific">Actinomadura rudentiformis</name>
    <dbReference type="NCBI Taxonomy" id="359158"/>
    <lineage>
        <taxon>Bacteria</taxon>
        <taxon>Bacillati</taxon>
        <taxon>Actinomycetota</taxon>
        <taxon>Actinomycetes</taxon>
        <taxon>Streptosporangiales</taxon>
        <taxon>Thermomonosporaceae</taxon>
        <taxon>Actinomadura</taxon>
    </lineage>
</organism>
<accession>A0A6H9YV44</accession>
<dbReference type="OrthoDB" id="3239593at2"/>
<dbReference type="Gene3D" id="3.40.190.10">
    <property type="entry name" value="Periplasmic binding protein-like II"/>
    <property type="match status" value="2"/>
</dbReference>
<dbReference type="Pfam" id="PF13416">
    <property type="entry name" value="SBP_bac_8"/>
    <property type="match status" value="1"/>
</dbReference>
<evidence type="ECO:0000313" key="2">
    <source>
        <dbReference type="Proteomes" id="UP000468735"/>
    </source>
</evidence>
<name>A0A6H9YV44_9ACTN</name>